<gene>
    <name evidence="2" type="ORF">G1H11_13880</name>
</gene>
<dbReference type="Pfam" id="PF08241">
    <property type="entry name" value="Methyltransf_11"/>
    <property type="match status" value="1"/>
</dbReference>
<dbReference type="RefSeq" id="WP_163819189.1">
    <property type="nucleotide sequence ID" value="NZ_JAAGOB010000007.1"/>
</dbReference>
<keyword evidence="2" id="KW-0808">Transferase</keyword>
<reference evidence="2 3" key="1">
    <citation type="submission" date="2020-02" db="EMBL/GenBank/DDBJ databases">
        <authorList>
            <person name="Li X.-J."/>
            <person name="Feng X.-M."/>
        </authorList>
    </citation>
    <scope>NUCLEOTIDE SEQUENCE [LARGE SCALE GENOMIC DNA]</scope>
    <source>
        <strain evidence="2 3">CGMCC 4.7225</strain>
    </source>
</reference>
<dbReference type="InterPro" id="IPR029063">
    <property type="entry name" value="SAM-dependent_MTases_sf"/>
</dbReference>
<dbReference type="PANTHER" id="PTHR43460">
    <property type="entry name" value="METHYLTRANSFERASE"/>
    <property type="match status" value="1"/>
</dbReference>
<evidence type="ECO:0000313" key="3">
    <source>
        <dbReference type="Proteomes" id="UP000469185"/>
    </source>
</evidence>
<evidence type="ECO:0000259" key="1">
    <source>
        <dbReference type="Pfam" id="PF08241"/>
    </source>
</evidence>
<evidence type="ECO:0000313" key="2">
    <source>
        <dbReference type="EMBL" id="NED96396.1"/>
    </source>
</evidence>
<dbReference type="SUPFAM" id="SSF53335">
    <property type="entry name" value="S-adenosyl-L-methionine-dependent methyltransferases"/>
    <property type="match status" value="1"/>
</dbReference>
<dbReference type="GO" id="GO:0008757">
    <property type="term" value="F:S-adenosylmethionine-dependent methyltransferase activity"/>
    <property type="evidence" value="ECO:0007669"/>
    <property type="project" value="InterPro"/>
</dbReference>
<proteinExistence type="predicted"/>
<protein>
    <submittedName>
        <fullName evidence="2">Class I SAM-dependent methyltransferase</fullName>
    </submittedName>
</protein>
<dbReference type="Gene3D" id="3.40.50.150">
    <property type="entry name" value="Vaccinia Virus protein VP39"/>
    <property type="match status" value="1"/>
</dbReference>
<dbReference type="Proteomes" id="UP000469185">
    <property type="component" value="Unassembled WGS sequence"/>
</dbReference>
<dbReference type="InterPro" id="IPR013216">
    <property type="entry name" value="Methyltransf_11"/>
</dbReference>
<dbReference type="GO" id="GO:0032259">
    <property type="term" value="P:methylation"/>
    <property type="evidence" value="ECO:0007669"/>
    <property type="project" value="UniProtKB-KW"/>
</dbReference>
<dbReference type="AlphaFoldDB" id="A0A6N9YMX4"/>
<keyword evidence="2" id="KW-0489">Methyltransferase</keyword>
<dbReference type="InterPro" id="IPR052939">
    <property type="entry name" value="23S_rRNA_MeTrnsfrase_RlmA"/>
</dbReference>
<dbReference type="CDD" id="cd02440">
    <property type="entry name" value="AdoMet_MTases"/>
    <property type="match status" value="1"/>
</dbReference>
<feature type="domain" description="Methyltransferase type 11" evidence="1">
    <location>
        <begin position="63"/>
        <end position="147"/>
    </location>
</feature>
<accession>A0A6N9YMX4</accession>
<sequence length="258" mass="27657">MESETTPAPPGERAYEHLVREAVAAPFEGWDFSWLTGRTAGEELTWDYSGLARAAIAGATRVLDIDTGDGALLADLGDLPDAIATEPHPPNVPIAKARLAPLGVEVRPGTGAALPVADGDVDLALNRHGMLHAEEIARVLRAGGTLLTQQVGSRNDTAFNDALGVPRPAGHDEHTLTTAVSALEAAGLVVEMAREEFPATRYLDIGAVVYQLTAVPWQVPGFDVERFDERLREIDATIRASGGFTVTSHRFLIRARRR</sequence>
<name>A0A6N9YMX4_9ACTN</name>
<organism evidence="2 3">
    <name type="scientific">Phytoactinopolyspora alkaliphila</name>
    <dbReference type="NCBI Taxonomy" id="1783498"/>
    <lineage>
        <taxon>Bacteria</taxon>
        <taxon>Bacillati</taxon>
        <taxon>Actinomycetota</taxon>
        <taxon>Actinomycetes</taxon>
        <taxon>Jiangellales</taxon>
        <taxon>Jiangellaceae</taxon>
        <taxon>Phytoactinopolyspora</taxon>
    </lineage>
</organism>
<dbReference type="EMBL" id="JAAGOB010000007">
    <property type="protein sequence ID" value="NED96396.1"/>
    <property type="molecule type" value="Genomic_DNA"/>
</dbReference>
<keyword evidence="3" id="KW-1185">Reference proteome</keyword>
<comment type="caution">
    <text evidence="2">The sequence shown here is derived from an EMBL/GenBank/DDBJ whole genome shotgun (WGS) entry which is preliminary data.</text>
</comment>
<dbReference type="PANTHER" id="PTHR43460:SF1">
    <property type="entry name" value="METHYLTRANSFERASE TYPE 11 DOMAIN-CONTAINING PROTEIN"/>
    <property type="match status" value="1"/>
</dbReference>